<evidence type="ECO:0000256" key="1">
    <source>
        <dbReference type="ARBA" id="ARBA00000469"/>
    </source>
</evidence>
<evidence type="ECO:0000256" key="9">
    <source>
        <dbReference type="ARBA" id="ARBA00023268"/>
    </source>
</evidence>
<evidence type="ECO:0000256" key="5">
    <source>
        <dbReference type="ARBA" id="ARBA00023002"/>
    </source>
</evidence>
<dbReference type="InterPro" id="IPR008927">
    <property type="entry name" value="6-PGluconate_DH-like_C_sf"/>
</dbReference>
<keyword evidence="4" id="KW-0276">Fatty acid metabolism</keyword>
<comment type="caution">
    <text evidence="14">The sequence shown here is derived from an EMBL/GenBank/DDBJ whole genome shotgun (WGS) entry which is preliminary data.</text>
</comment>
<dbReference type="EMBL" id="CALNXI010000032">
    <property type="protein sequence ID" value="CAH3015984.1"/>
    <property type="molecule type" value="Genomic_DNA"/>
</dbReference>
<evidence type="ECO:0000259" key="13">
    <source>
        <dbReference type="Pfam" id="PF02737"/>
    </source>
</evidence>
<dbReference type="InterPro" id="IPR012803">
    <property type="entry name" value="Fa_ox_alpha_mit"/>
</dbReference>
<sequence length="795" mass="85442">NPGRIYNGGRSDSAVILTGVFHDITMLSSAVRVGLSRVSVATKRCLLPTINAGTNFVRSNQTAAGQEQFVKYHVKDGVAVVRLDTPGSKVNVLSEKLMSEVVEVMRAVESDPEVKSVVLASAKPGCWIAGADINMLAAGDTAKKVILKVGELINIFITSKRAALCINYYDNKNAPVTFVNSTGALTGLIFVEQISSNGHEIMKRIEDSSKPYVAAIMGTCLGGGLEVALSCHYRVAVDNASTVLSAPEVMLGLLPGAGGTQRLPPLVGLPDALDMMLTGKNIKSSKAKRMGLVDSLVKPLGPGLKSPEENTLQYLEEVAVQTAKSLASGSIKPDRSHSWANMKDLQYKITTDTNFGRNFVFKKAKETVMKKTGGLYPAPLRIIDVVKTGLEKGGSEGYKKEAEEFGELSQTREAKALMGLFFGQTECKKNHYGEPKKPVRTVAVLGAGLMGAGIAQVSLQKARHHVIMKDNIQDGLTRGQEQIYKGLNDRVKKRAMTSFERDHMMSNLSAQLDFKNFENADMVIEAVFEDLSIKHKVIKEIEQVIPEQCVFASNTSALPIHQIAQASKRPEKVVGMHYFSPVDKMPLLEIITTDKTSDDTAAAAVSVGLKQGKTVIVVKDGPGFYTTRILAPTLAEAVALLQEGLSPKDLDKLTKQFGFPVGSATLADEVGIDVASHVAEDLGKAFGERFGGGNPELLKAMVAGGHLGRKSGKGFFVYSGKGGKREVNGEAEKILKEFATPKKGSHDAEEIQMRLAARFVNESVLCLQEGILRNPVDGDIGAVFGLGFPPFHGGK</sequence>
<dbReference type="Gene3D" id="3.40.50.720">
    <property type="entry name" value="NAD(P)-binding Rossmann-like Domain"/>
    <property type="match status" value="1"/>
</dbReference>
<evidence type="ECO:0000256" key="7">
    <source>
        <dbReference type="ARBA" id="ARBA00023098"/>
    </source>
</evidence>
<dbReference type="Gene3D" id="3.90.226.10">
    <property type="entry name" value="2-enoyl-CoA Hydratase, Chain A, domain 1"/>
    <property type="match status" value="2"/>
</dbReference>
<organism evidence="14 15">
    <name type="scientific">Porites evermanni</name>
    <dbReference type="NCBI Taxonomy" id="104178"/>
    <lineage>
        <taxon>Eukaryota</taxon>
        <taxon>Metazoa</taxon>
        <taxon>Cnidaria</taxon>
        <taxon>Anthozoa</taxon>
        <taxon>Hexacorallia</taxon>
        <taxon>Scleractinia</taxon>
        <taxon>Fungiina</taxon>
        <taxon>Poritidae</taxon>
        <taxon>Porites</taxon>
    </lineage>
</organism>
<comment type="catalytic activity">
    <reaction evidence="10">
        <text>(3S)-hydroxyhexadecanoyl-CoA + NAD(+) = 3-oxohexadecanoyl-CoA + NADH + H(+)</text>
        <dbReference type="Rhea" id="RHEA:31159"/>
        <dbReference type="ChEBI" id="CHEBI:15378"/>
        <dbReference type="ChEBI" id="CHEBI:57349"/>
        <dbReference type="ChEBI" id="CHEBI:57540"/>
        <dbReference type="ChEBI" id="CHEBI:57945"/>
        <dbReference type="ChEBI" id="CHEBI:62613"/>
    </reaction>
    <physiologicalReaction direction="left-to-right" evidence="10">
        <dbReference type="Rhea" id="RHEA:31160"/>
    </physiologicalReaction>
</comment>
<dbReference type="CDD" id="cd06558">
    <property type="entry name" value="crotonase-like"/>
    <property type="match status" value="1"/>
</dbReference>
<comment type="similarity">
    <text evidence="3">In the central section; belongs to the 3-hydroxyacyl-CoA dehydrogenase family.</text>
</comment>
<dbReference type="PANTHER" id="PTHR43612">
    <property type="entry name" value="TRIFUNCTIONAL ENZYME SUBUNIT ALPHA"/>
    <property type="match status" value="1"/>
</dbReference>
<dbReference type="PANTHER" id="PTHR43612:SF3">
    <property type="entry name" value="TRIFUNCTIONAL ENZYME SUBUNIT ALPHA, MITOCHONDRIAL"/>
    <property type="match status" value="1"/>
</dbReference>
<accession>A0ABN8LFY2</accession>
<reference evidence="14 15" key="1">
    <citation type="submission" date="2022-05" db="EMBL/GenBank/DDBJ databases">
        <authorList>
            <consortium name="Genoscope - CEA"/>
            <person name="William W."/>
        </authorList>
    </citation>
    <scope>NUCLEOTIDE SEQUENCE [LARGE SCALE GENOMIC DNA]</scope>
</reference>
<dbReference type="Gene3D" id="1.10.1040.50">
    <property type="match status" value="1"/>
</dbReference>
<evidence type="ECO:0000256" key="3">
    <source>
        <dbReference type="ARBA" id="ARBA00007005"/>
    </source>
</evidence>
<dbReference type="NCBIfam" id="TIGR02441">
    <property type="entry name" value="fa_ox_alpha_mit"/>
    <property type="match status" value="1"/>
</dbReference>
<keyword evidence="15" id="KW-1185">Reference proteome</keyword>
<keyword evidence="8" id="KW-0456">Lyase</keyword>
<gene>
    <name evidence="14" type="ORF">PEVE_00024021</name>
</gene>
<evidence type="ECO:0000313" key="14">
    <source>
        <dbReference type="EMBL" id="CAH3015984.1"/>
    </source>
</evidence>
<dbReference type="SUPFAM" id="SSF52096">
    <property type="entry name" value="ClpP/crotonase"/>
    <property type="match status" value="1"/>
</dbReference>
<dbReference type="SUPFAM" id="SSF51735">
    <property type="entry name" value="NAD(P)-binding Rossmann-fold domains"/>
    <property type="match status" value="1"/>
</dbReference>
<dbReference type="InterPro" id="IPR050136">
    <property type="entry name" value="FA_oxidation_alpha_subunit"/>
</dbReference>
<dbReference type="InterPro" id="IPR006176">
    <property type="entry name" value="3-OHacyl-CoA_DH_NAD-bd"/>
</dbReference>
<comment type="catalytic activity">
    <reaction evidence="11">
        <text>(3S)-hydroxydecanoyl-CoA + NAD(+) = 3-oxodecanoyl-CoA + NADH + H(+)</text>
        <dbReference type="Rhea" id="RHEA:31187"/>
        <dbReference type="ChEBI" id="CHEBI:15378"/>
        <dbReference type="ChEBI" id="CHEBI:57540"/>
        <dbReference type="ChEBI" id="CHEBI:57945"/>
        <dbReference type="ChEBI" id="CHEBI:62548"/>
        <dbReference type="ChEBI" id="CHEBI:62616"/>
    </reaction>
    <physiologicalReaction direction="left-to-right" evidence="11">
        <dbReference type="Rhea" id="RHEA:31188"/>
    </physiologicalReaction>
</comment>
<dbReference type="Proteomes" id="UP001159427">
    <property type="component" value="Unassembled WGS sequence"/>
</dbReference>
<name>A0ABN8LFY2_9CNID</name>
<evidence type="ECO:0008006" key="16">
    <source>
        <dbReference type="Google" id="ProtNLM"/>
    </source>
</evidence>
<dbReference type="Pfam" id="PF00725">
    <property type="entry name" value="3HCDH"/>
    <property type="match status" value="1"/>
</dbReference>
<evidence type="ECO:0000256" key="2">
    <source>
        <dbReference type="ARBA" id="ARBA00005005"/>
    </source>
</evidence>
<proteinExistence type="inferred from homology"/>
<comment type="pathway">
    <text evidence="2">Lipid metabolism; fatty acid beta-oxidation.</text>
</comment>
<protein>
    <recommendedName>
        <fullName evidence="16">Enoyl-CoA hydratase</fullName>
    </recommendedName>
</protein>
<dbReference type="SUPFAM" id="SSF48179">
    <property type="entry name" value="6-phosphogluconate dehydrogenase C-terminal domain-like"/>
    <property type="match status" value="2"/>
</dbReference>
<dbReference type="InterPro" id="IPR006108">
    <property type="entry name" value="3HC_DH_C"/>
</dbReference>
<keyword evidence="9" id="KW-0511">Multifunctional enzyme</keyword>
<keyword evidence="5" id="KW-0560">Oxidoreductase</keyword>
<feature type="domain" description="3-hydroxyacyl-CoA dehydrogenase C-terminal" evidence="12">
    <location>
        <begin position="623"/>
        <end position="718"/>
    </location>
</feature>
<evidence type="ECO:0000259" key="12">
    <source>
        <dbReference type="Pfam" id="PF00725"/>
    </source>
</evidence>
<evidence type="ECO:0000256" key="6">
    <source>
        <dbReference type="ARBA" id="ARBA00023027"/>
    </source>
</evidence>
<comment type="catalytic activity">
    <reaction evidence="1">
        <text>(3S)-hydroxyhexadecanoyl-CoA = (2E)-hexadecenoyl-CoA + H2O</text>
        <dbReference type="Rhea" id="RHEA:31163"/>
        <dbReference type="ChEBI" id="CHEBI:15377"/>
        <dbReference type="ChEBI" id="CHEBI:61526"/>
        <dbReference type="ChEBI" id="CHEBI:62613"/>
    </reaction>
    <physiologicalReaction direction="right-to-left" evidence="1">
        <dbReference type="Rhea" id="RHEA:31165"/>
    </physiologicalReaction>
</comment>
<feature type="domain" description="3-hydroxyacyl-CoA dehydrogenase NAD binding" evidence="13">
    <location>
        <begin position="441"/>
        <end position="620"/>
    </location>
</feature>
<evidence type="ECO:0000256" key="8">
    <source>
        <dbReference type="ARBA" id="ARBA00023239"/>
    </source>
</evidence>
<feature type="non-terminal residue" evidence="14">
    <location>
        <position position="1"/>
    </location>
</feature>
<evidence type="ECO:0000256" key="4">
    <source>
        <dbReference type="ARBA" id="ARBA00022832"/>
    </source>
</evidence>
<evidence type="ECO:0000313" key="15">
    <source>
        <dbReference type="Proteomes" id="UP001159427"/>
    </source>
</evidence>
<dbReference type="InterPro" id="IPR036291">
    <property type="entry name" value="NAD(P)-bd_dom_sf"/>
</dbReference>
<evidence type="ECO:0000256" key="10">
    <source>
        <dbReference type="ARBA" id="ARBA00047613"/>
    </source>
</evidence>
<dbReference type="InterPro" id="IPR001753">
    <property type="entry name" value="Enoyl-CoA_hydra/iso"/>
</dbReference>
<dbReference type="Pfam" id="PF00378">
    <property type="entry name" value="ECH_1"/>
    <property type="match status" value="2"/>
</dbReference>
<evidence type="ECO:0000256" key="11">
    <source>
        <dbReference type="ARBA" id="ARBA00048361"/>
    </source>
</evidence>
<dbReference type="Pfam" id="PF02737">
    <property type="entry name" value="3HCDH_N"/>
    <property type="match status" value="1"/>
</dbReference>
<keyword evidence="6" id="KW-0520">NAD</keyword>
<keyword evidence="7" id="KW-0443">Lipid metabolism</keyword>
<dbReference type="InterPro" id="IPR029045">
    <property type="entry name" value="ClpP/crotonase-like_dom_sf"/>
</dbReference>